<feature type="domain" description="DUF2786" evidence="1">
    <location>
        <begin position="176"/>
        <end position="214"/>
    </location>
</feature>
<evidence type="ECO:0000259" key="2">
    <source>
        <dbReference type="Pfam" id="PF23771"/>
    </source>
</evidence>
<evidence type="ECO:0000259" key="1">
    <source>
        <dbReference type="Pfam" id="PF10979"/>
    </source>
</evidence>
<protein>
    <submittedName>
        <fullName evidence="3">DUF2786 domain-containing protein</fullName>
    </submittedName>
</protein>
<dbReference type="EMBL" id="JBHSIM010000001">
    <property type="protein sequence ID" value="MFC4830904.1"/>
    <property type="molecule type" value="Genomic_DNA"/>
</dbReference>
<keyword evidence="4" id="KW-1185">Reference proteome</keyword>
<feature type="domain" description="DUF7168" evidence="2">
    <location>
        <begin position="241"/>
        <end position="341"/>
    </location>
</feature>
<dbReference type="InterPro" id="IPR055592">
    <property type="entry name" value="DUF7168"/>
</dbReference>
<proteinExistence type="predicted"/>
<dbReference type="Pfam" id="PF23771">
    <property type="entry name" value="DUF7168"/>
    <property type="match status" value="1"/>
</dbReference>
<dbReference type="Proteomes" id="UP001595909">
    <property type="component" value="Unassembled WGS sequence"/>
</dbReference>
<evidence type="ECO:0000313" key="4">
    <source>
        <dbReference type="Proteomes" id="UP001595909"/>
    </source>
</evidence>
<dbReference type="InterPro" id="IPR024498">
    <property type="entry name" value="DUF2786"/>
</dbReference>
<comment type="caution">
    <text evidence="3">The sequence shown here is derived from an EMBL/GenBank/DDBJ whole genome shotgun (WGS) entry which is preliminary data.</text>
</comment>
<name>A0ABV9RBF2_9PSEU</name>
<sequence>MGTTEARDLHDPAEVARFLTGLAAVDGRAERQNAEMLRGRYGRSRALSAGADLALLDAADALHEHGWGPRDVTEVVRRRLSAGRLVLAVDVLGAAAARRPRGDAATDADLADLGAGLGTGPPARDTPLVVQWSTVRGVEPDAALRAAVALVGLMRSLPALPRLGEEARPPDGVDARVLARVRGLLAKAESTEYPEEAEALSAKAQELMGRHALAQALVTPAAGTGPRAAARRLWLDPPYASAKSSLVHQVAAANRCRAIGLAALDMVTVIGHATDLATVELLVTSLLVQADRAMLVADDGTVPRSRTRSFRHAFLLAYATRIGERLAAAAHEAQAQARAELGEGLLPVLAARAEVVERTVGELFPRVTRRRFSVNNGAGWAAGRAAADAASLTPGRDALATR</sequence>
<gene>
    <name evidence="3" type="ORF">ACFPEL_00660</name>
</gene>
<dbReference type="RefSeq" id="WP_274188968.1">
    <property type="nucleotide sequence ID" value="NZ_BAABHN010000001.1"/>
</dbReference>
<dbReference type="Pfam" id="PF10979">
    <property type="entry name" value="DUF2786"/>
    <property type="match status" value="1"/>
</dbReference>
<organism evidence="3 4">
    <name type="scientific">Actinomycetospora chibensis</name>
    <dbReference type="NCBI Taxonomy" id="663606"/>
    <lineage>
        <taxon>Bacteria</taxon>
        <taxon>Bacillati</taxon>
        <taxon>Actinomycetota</taxon>
        <taxon>Actinomycetes</taxon>
        <taxon>Pseudonocardiales</taxon>
        <taxon>Pseudonocardiaceae</taxon>
        <taxon>Actinomycetospora</taxon>
    </lineage>
</organism>
<accession>A0ABV9RBF2</accession>
<evidence type="ECO:0000313" key="3">
    <source>
        <dbReference type="EMBL" id="MFC4830904.1"/>
    </source>
</evidence>
<reference evidence="4" key="1">
    <citation type="journal article" date="2019" name="Int. J. Syst. Evol. Microbiol.">
        <title>The Global Catalogue of Microorganisms (GCM) 10K type strain sequencing project: providing services to taxonomists for standard genome sequencing and annotation.</title>
        <authorList>
            <consortium name="The Broad Institute Genomics Platform"/>
            <consortium name="The Broad Institute Genome Sequencing Center for Infectious Disease"/>
            <person name="Wu L."/>
            <person name="Ma J."/>
        </authorList>
    </citation>
    <scope>NUCLEOTIDE SEQUENCE [LARGE SCALE GENOMIC DNA]</scope>
    <source>
        <strain evidence="4">CCUG 50347</strain>
    </source>
</reference>